<dbReference type="PRINTS" id="PR00956">
    <property type="entry name" value="FLGMOTORFLIN"/>
</dbReference>
<reference evidence="10 11" key="1">
    <citation type="submission" date="2020-09" db="EMBL/GenBank/DDBJ databases">
        <title>Genome sequence of the banana aphid, Pentalonia nigronervosa Coquerel (Hemiptera: Aphididae) and its symbionts.</title>
        <authorList>
            <person name="Mathers T.C."/>
            <person name="Mugford S.T."/>
            <person name="Hogenhout S.A."/>
            <person name="Tripathi L."/>
        </authorList>
    </citation>
    <scope>NUCLEOTIDE SEQUENCE [LARGE SCALE GENOMIC DNA]</scope>
    <source>
        <strain evidence="10">Ba4</strain>
    </source>
</reference>
<evidence type="ECO:0000256" key="5">
    <source>
        <dbReference type="ARBA" id="ARBA00022500"/>
    </source>
</evidence>
<keyword evidence="10" id="KW-0969">Cilium</keyword>
<evidence type="ECO:0000256" key="4">
    <source>
        <dbReference type="ARBA" id="ARBA00022475"/>
    </source>
</evidence>
<dbReference type="AlphaFoldDB" id="A0A7H1AZB9"/>
<protein>
    <recommendedName>
        <fullName evidence="3">Flagellar motor switch protein FliN</fullName>
    </recommendedName>
</protein>
<evidence type="ECO:0000313" key="10">
    <source>
        <dbReference type="EMBL" id="QNS01824.1"/>
    </source>
</evidence>
<dbReference type="GO" id="GO:0071973">
    <property type="term" value="P:bacterial-type flagellum-dependent cell motility"/>
    <property type="evidence" value="ECO:0007669"/>
    <property type="project" value="InterPro"/>
</dbReference>
<keyword evidence="5" id="KW-0145">Chemotaxis</keyword>
<feature type="domain" description="Flagellar motor switch protein FliN-like C-terminal" evidence="9">
    <location>
        <begin position="57"/>
        <end position="124"/>
    </location>
</feature>
<keyword evidence="4" id="KW-1003">Cell membrane</keyword>
<accession>A0A7H1AZB9</accession>
<dbReference type="EMBL" id="CP061275">
    <property type="protein sequence ID" value="QNS01824.1"/>
    <property type="molecule type" value="Genomic_DNA"/>
</dbReference>
<gene>
    <name evidence="10" type="ORF">ICW73_02520</name>
</gene>
<organism evidence="10 11">
    <name type="scientific">Buchnera aphidicola</name>
    <name type="common">Pentalonia nigronervosa</name>
    <dbReference type="NCBI Taxonomy" id="1309793"/>
    <lineage>
        <taxon>Bacteria</taxon>
        <taxon>Pseudomonadati</taxon>
        <taxon>Pseudomonadota</taxon>
        <taxon>Gammaproteobacteria</taxon>
        <taxon>Enterobacterales</taxon>
        <taxon>Erwiniaceae</taxon>
        <taxon>Buchnera</taxon>
    </lineage>
</organism>
<evidence type="ECO:0000256" key="6">
    <source>
        <dbReference type="ARBA" id="ARBA00022779"/>
    </source>
</evidence>
<dbReference type="Proteomes" id="UP000516346">
    <property type="component" value="Chromosome"/>
</dbReference>
<dbReference type="SUPFAM" id="SSF101801">
    <property type="entry name" value="Surface presentation of antigens (SPOA)"/>
    <property type="match status" value="1"/>
</dbReference>
<dbReference type="InterPro" id="IPR036429">
    <property type="entry name" value="SpoA-like_sf"/>
</dbReference>
<keyword evidence="10" id="KW-0966">Cell projection</keyword>
<dbReference type="InterPro" id="IPR001172">
    <property type="entry name" value="FliN_T3SS_HrcQb"/>
</dbReference>
<evidence type="ECO:0000256" key="1">
    <source>
        <dbReference type="ARBA" id="ARBA00004413"/>
    </source>
</evidence>
<dbReference type="Pfam" id="PF01052">
    <property type="entry name" value="FliMN_C"/>
    <property type="match status" value="1"/>
</dbReference>
<dbReference type="GO" id="GO:0009425">
    <property type="term" value="C:bacterial-type flagellum basal body"/>
    <property type="evidence" value="ECO:0007669"/>
    <property type="project" value="InterPro"/>
</dbReference>
<keyword evidence="10" id="KW-0282">Flagellum</keyword>
<keyword evidence="7" id="KW-0472">Membrane</keyword>
<sequence>MDNTENIYVQQKKDKNKKKIHKEINVNKNDTNSKKIKRDDNKNTSNILQDQKKIVLNTSAIVRVELGKTKIKIRDFLNLSIGSMLTLDKLKHEPLNIFINNRLIGLGEIVFLENEYGIRITKIMRSESQ</sequence>
<dbReference type="Gene3D" id="2.30.330.10">
    <property type="entry name" value="SpoA-like"/>
    <property type="match status" value="1"/>
</dbReference>
<dbReference type="PANTHER" id="PTHR43484">
    <property type="match status" value="1"/>
</dbReference>
<feature type="compositionally biased region" description="Basic and acidic residues" evidence="8">
    <location>
        <begin position="31"/>
        <end position="42"/>
    </location>
</feature>
<evidence type="ECO:0000259" key="9">
    <source>
        <dbReference type="Pfam" id="PF01052"/>
    </source>
</evidence>
<proteinExistence type="inferred from homology"/>
<dbReference type="InterPro" id="IPR001543">
    <property type="entry name" value="FliN-like_C"/>
</dbReference>
<comment type="subcellular location">
    <subcellularLocation>
        <location evidence="1">Cell membrane</location>
        <topology evidence="1">Peripheral membrane protein</topology>
        <orientation evidence="1">Cytoplasmic side</orientation>
    </subcellularLocation>
</comment>
<name>A0A7H1AZB9_9GAMM</name>
<evidence type="ECO:0000313" key="11">
    <source>
        <dbReference type="Proteomes" id="UP000516346"/>
    </source>
</evidence>
<evidence type="ECO:0000256" key="8">
    <source>
        <dbReference type="SAM" id="MobiDB-lite"/>
    </source>
</evidence>
<evidence type="ECO:0000256" key="3">
    <source>
        <dbReference type="ARBA" id="ARBA00021897"/>
    </source>
</evidence>
<dbReference type="PANTHER" id="PTHR43484:SF1">
    <property type="entry name" value="FLAGELLAR MOTOR SWITCH PROTEIN FLIN"/>
    <property type="match status" value="1"/>
</dbReference>
<dbReference type="InterPro" id="IPR051469">
    <property type="entry name" value="FliN/MopA/SpaO"/>
</dbReference>
<dbReference type="GO" id="GO:0006935">
    <property type="term" value="P:chemotaxis"/>
    <property type="evidence" value="ECO:0007669"/>
    <property type="project" value="UniProtKB-KW"/>
</dbReference>
<keyword evidence="6" id="KW-0283">Flagellar rotation</keyword>
<dbReference type="GO" id="GO:0003774">
    <property type="term" value="F:cytoskeletal motor activity"/>
    <property type="evidence" value="ECO:0007669"/>
    <property type="project" value="InterPro"/>
</dbReference>
<evidence type="ECO:0000256" key="7">
    <source>
        <dbReference type="ARBA" id="ARBA00023136"/>
    </source>
</evidence>
<comment type="similarity">
    <text evidence="2">Belongs to the FliN/MopA/SpaO family.</text>
</comment>
<dbReference type="GO" id="GO:0005886">
    <property type="term" value="C:plasma membrane"/>
    <property type="evidence" value="ECO:0007669"/>
    <property type="project" value="UniProtKB-SubCell"/>
</dbReference>
<feature type="region of interest" description="Disordered" evidence="8">
    <location>
        <begin position="11"/>
        <end position="42"/>
    </location>
</feature>
<evidence type="ECO:0000256" key="2">
    <source>
        <dbReference type="ARBA" id="ARBA00009226"/>
    </source>
</evidence>